<sequence length="175" mass="19474">MSTNRAYTEITPKIEVYVKPKVSPKLPLGPVLLAKTVFPSYVDETQRGLKEIIHGTLLQTGLFTAVVDLEDADDKGEYAEASTFDYALDHGIPLHLTVSVQKILEPVGESPGFCALTLKLQRSKDKVTVFYAYGEAQLTPQREKDFIFFTKAYRRAPTTVQGLITILHAMAAELR</sequence>
<organism evidence="1 2">
    <name type="scientific">Dissulfuribacter thermophilus</name>
    <dbReference type="NCBI Taxonomy" id="1156395"/>
    <lineage>
        <taxon>Bacteria</taxon>
        <taxon>Pseudomonadati</taxon>
        <taxon>Thermodesulfobacteriota</taxon>
        <taxon>Dissulfuribacteria</taxon>
        <taxon>Dissulfuribacterales</taxon>
        <taxon>Dissulfuribacteraceae</taxon>
        <taxon>Dissulfuribacter</taxon>
    </lineage>
</organism>
<name>A0A1B9F6K7_9BACT</name>
<accession>A0A1B9F6K7</accession>
<protein>
    <submittedName>
        <fullName evidence="1">Uncharacterized protein</fullName>
    </submittedName>
</protein>
<gene>
    <name evidence="1" type="ORF">DBT_0918</name>
</gene>
<evidence type="ECO:0000313" key="1">
    <source>
        <dbReference type="EMBL" id="OCC15567.1"/>
    </source>
</evidence>
<reference evidence="1 2" key="1">
    <citation type="submission" date="2016-06" db="EMBL/GenBank/DDBJ databases">
        <title>Respiratory ammonification of nitrate coupled to the oxidation of elemental sulfur in deep-sea autotrophic thermophilic bacteria.</title>
        <authorList>
            <person name="Slobodkina G.B."/>
            <person name="Mardanov A.V."/>
            <person name="Ravin N.V."/>
            <person name="Frolova A.A."/>
            <person name="Viryasiv M.B."/>
            <person name="Chernyh N.A."/>
            <person name="Bonch-Osmolovskaya E.A."/>
            <person name="Slobodkin A.I."/>
        </authorList>
    </citation>
    <scope>NUCLEOTIDE SEQUENCE [LARGE SCALE GENOMIC DNA]</scope>
    <source>
        <strain evidence="1 2">S69</strain>
    </source>
</reference>
<comment type="caution">
    <text evidence="1">The sequence shown here is derived from an EMBL/GenBank/DDBJ whole genome shotgun (WGS) entry which is preliminary data.</text>
</comment>
<dbReference type="Proteomes" id="UP000093080">
    <property type="component" value="Unassembled WGS sequence"/>
</dbReference>
<evidence type="ECO:0000313" key="2">
    <source>
        <dbReference type="Proteomes" id="UP000093080"/>
    </source>
</evidence>
<keyword evidence="2" id="KW-1185">Reference proteome</keyword>
<dbReference type="AlphaFoldDB" id="A0A1B9F6K7"/>
<proteinExistence type="predicted"/>
<dbReference type="EMBL" id="MAGO01000004">
    <property type="protein sequence ID" value="OCC15567.1"/>
    <property type="molecule type" value="Genomic_DNA"/>
</dbReference>